<dbReference type="EMBL" id="CP144374">
    <property type="protein sequence ID" value="XCH47991.1"/>
    <property type="molecule type" value="Genomic_DNA"/>
</dbReference>
<gene>
    <name evidence="2" type="ORF">V4D31_06500</name>
</gene>
<reference evidence="2" key="1">
    <citation type="submission" date="2024-01" db="EMBL/GenBank/DDBJ databases">
        <title>The first autotrophic representatives of the genus Thermodesulfovibrio.</title>
        <authorList>
            <person name="Maltseva A.I."/>
            <person name="Elcheninov A.G."/>
            <person name="Kublanov I.V."/>
            <person name="Lebedinsky A.V."/>
            <person name="Frolov E.N."/>
        </authorList>
    </citation>
    <scope>NUCLEOTIDE SEQUENCE</scope>
    <source>
        <strain evidence="2">3462-1</strain>
    </source>
</reference>
<proteinExistence type="predicted"/>
<feature type="signal peptide" evidence="1">
    <location>
        <begin position="1"/>
        <end position="22"/>
    </location>
</feature>
<dbReference type="KEGG" id="tob:V4D31_06500"/>
<protein>
    <submittedName>
        <fullName evidence="2">Uncharacterized protein</fullName>
    </submittedName>
</protein>
<keyword evidence="1" id="KW-0732">Signal</keyword>
<organism evidence="2">
    <name type="scientific">Thermodesulfovibrio obliviosus</name>
    <dbReference type="NCBI Taxonomy" id="3118332"/>
    <lineage>
        <taxon>Bacteria</taxon>
        <taxon>Pseudomonadati</taxon>
        <taxon>Nitrospirota</taxon>
        <taxon>Thermodesulfovibrionia</taxon>
        <taxon>Thermodesulfovibrionales</taxon>
        <taxon>Thermodesulfovibrionaceae</taxon>
        <taxon>Thermodesulfovibrio</taxon>
    </lineage>
</organism>
<feature type="chain" id="PRO_5043739586" evidence="1">
    <location>
        <begin position="23"/>
        <end position="809"/>
    </location>
</feature>
<dbReference type="RefSeq" id="WP_353685647.1">
    <property type="nucleotide sequence ID" value="NZ_CP144374.1"/>
</dbReference>
<evidence type="ECO:0000256" key="1">
    <source>
        <dbReference type="SAM" id="SignalP"/>
    </source>
</evidence>
<evidence type="ECO:0000313" key="2">
    <source>
        <dbReference type="EMBL" id="XCH47991.1"/>
    </source>
</evidence>
<name>A0AAU8H100_9BACT</name>
<dbReference type="AlphaFoldDB" id="A0AAU8H100"/>
<accession>A0AAU8H100</accession>
<sequence>MKKLAVFLISIFLILGFATVHAQMKTQTPAQVKPNIPSKTYWCAEVKDILFSKEPQQGQKLSVGVRVKFRKMTIIPGAPGPKLCNCAFEGPSGNLAKVWTKTMSLRLIGIKYSETETNLLEYYGPTPAFRAYDYSGFPVIGFVVTENDLKKGYKDVWGWASTEPLQCRDAKIYATLDVNGYALKGDNDPDYLKKGCFPSGDYVKSFKPKCLQVPKIPEGAIKEGVEKTKTPVKSESPAETKTLPKLPEAAYSSKKILRIPAEKFFIEKKFPIKFIPLDRSYFKIPVEQKTITLKEKTIMVNGKPLLVRKAKTIDVEKFLKEVNAIEEWLNGLGYTLKDKEPIKIKYVYPKEQFKLQREMLSKDFLKKVTIPSPPQVTCEGYSEGYDASSSGPKDFVPLDWEKNWNASFGNDDFGVNLAASMKIKGDKGKNNQNTIDIIPFLDAEVTLFGENIDVLKIDKQNDTLILKAVGIDKEEIVLCADINKEIFNKGVAWSTEIEFPVGPINIVGEIGFKGKAKLSFLGRICSLEPYANGILSPSLSANAYAELGASYEIVSVGVGGELTLIKWNPSLTGQLELTNSNPPYFKYSVIGENNMTLLAGRLYIWGEIDYWIDSKKVEIELYNFDGFTFDQPRFAYKNISVPAERDHKVWLKINKITGITPYTARNEKLDIVPVSYDLIVDIDGRTYTKTLKDYNKDGIWGNAIGEYEDQIFEIPLLSYKKVPISIEVIEKYKIGTLEFKNTLDFAPGIWNKVELCYDPGKRTFIGTKSGKEDEEITSVGDTSYWGERHHGISFEIGQLQFKPAPSKAK</sequence>